<dbReference type="AlphaFoldDB" id="A0AAW6RGW1"/>
<dbReference type="GO" id="GO:0016887">
    <property type="term" value="F:ATP hydrolysis activity"/>
    <property type="evidence" value="ECO:0007669"/>
    <property type="project" value="InterPro"/>
</dbReference>
<dbReference type="Proteomes" id="UP001237156">
    <property type="component" value="Unassembled WGS sequence"/>
</dbReference>
<dbReference type="InterPro" id="IPR003959">
    <property type="entry name" value="ATPase_AAA_core"/>
</dbReference>
<dbReference type="PANTHER" id="PTHR43581">
    <property type="entry name" value="ATP/GTP PHOSPHATASE"/>
    <property type="match status" value="1"/>
</dbReference>
<proteinExistence type="predicted"/>
<dbReference type="SUPFAM" id="SSF52540">
    <property type="entry name" value="P-loop containing nucleoside triphosphate hydrolases"/>
    <property type="match status" value="1"/>
</dbReference>
<dbReference type="GO" id="GO:0005524">
    <property type="term" value="F:ATP binding"/>
    <property type="evidence" value="ECO:0007669"/>
    <property type="project" value="InterPro"/>
</dbReference>
<keyword evidence="3" id="KW-1185">Reference proteome</keyword>
<evidence type="ECO:0000313" key="3">
    <source>
        <dbReference type="Proteomes" id="UP001237156"/>
    </source>
</evidence>
<comment type="caution">
    <text evidence="2">The sequence shown here is derived from an EMBL/GenBank/DDBJ whole genome shotgun (WGS) entry which is preliminary data.</text>
</comment>
<sequence>MSSGFASLVKLIQAIVAGYAHFINTPNLHEVSGIVLIDEIESHLHASWQARIIPTLKRLLPNTIFYVATHSPIVLSQLEEGEAYLLRRDADGVVRSSMIDSPDRRAFADVLDDALNVNLNVLKRHRMENSDQHHAKRQLLKLMQQPHSGVDS</sequence>
<organism evidence="2 3">
    <name type="scientific">Ottowia cancrivicina</name>
    <dbReference type="NCBI Taxonomy" id="3040346"/>
    <lineage>
        <taxon>Bacteria</taxon>
        <taxon>Pseudomonadati</taxon>
        <taxon>Pseudomonadota</taxon>
        <taxon>Betaproteobacteria</taxon>
        <taxon>Burkholderiales</taxon>
        <taxon>Comamonadaceae</taxon>
        <taxon>Ottowia</taxon>
    </lineage>
</organism>
<protein>
    <submittedName>
        <fullName evidence="2">AAA family ATPase</fullName>
    </submittedName>
</protein>
<dbReference type="Pfam" id="PF13304">
    <property type="entry name" value="AAA_21"/>
    <property type="match status" value="1"/>
</dbReference>
<reference evidence="2 3" key="1">
    <citation type="submission" date="2023-04" db="EMBL/GenBank/DDBJ databases">
        <title>Ottowia paracancer sp. nov., isolated from human stomach.</title>
        <authorList>
            <person name="Song Y."/>
        </authorList>
    </citation>
    <scope>NUCLEOTIDE SEQUENCE [LARGE SCALE GENOMIC DNA]</scope>
    <source>
        <strain evidence="2 3">10c7w1</strain>
    </source>
</reference>
<dbReference type="InterPro" id="IPR051396">
    <property type="entry name" value="Bact_Antivir_Def_Nuclease"/>
</dbReference>
<accession>A0AAW6RGW1</accession>
<dbReference type="Gene3D" id="3.40.50.300">
    <property type="entry name" value="P-loop containing nucleotide triphosphate hydrolases"/>
    <property type="match status" value="1"/>
</dbReference>
<feature type="domain" description="ATPase AAA-type core" evidence="1">
    <location>
        <begin position="32"/>
        <end position="76"/>
    </location>
</feature>
<dbReference type="InterPro" id="IPR027417">
    <property type="entry name" value="P-loop_NTPase"/>
</dbReference>
<dbReference type="PANTHER" id="PTHR43581:SF2">
    <property type="entry name" value="EXCINUCLEASE ATPASE SUBUNIT"/>
    <property type="match status" value="1"/>
</dbReference>
<gene>
    <name evidence="2" type="ORF">QB898_07110</name>
</gene>
<evidence type="ECO:0000313" key="2">
    <source>
        <dbReference type="EMBL" id="MDG9699480.1"/>
    </source>
</evidence>
<evidence type="ECO:0000259" key="1">
    <source>
        <dbReference type="Pfam" id="PF13304"/>
    </source>
</evidence>
<name>A0AAW6RGW1_9BURK</name>
<dbReference type="EMBL" id="JARVII010000012">
    <property type="protein sequence ID" value="MDG9699480.1"/>
    <property type="molecule type" value="Genomic_DNA"/>
</dbReference>